<keyword evidence="1" id="KW-0812">Transmembrane</keyword>
<dbReference type="Pfam" id="PF07963">
    <property type="entry name" value="N_methyl"/>
    <property type="match status" value="1"/>
</dbReference>
<feature type="transmembrane region" description="Helical" evidence="1">
    <location>
        <begin position="12"/>
        <end position="36"/>
    </location>
</feature>
<dbReference type="STRING" id="1576369.SAMN05421753_101499"/>
<feature type="domain" description="DUF1559" evidence="2">
    <location>
        <begin position="37"/>
        <end position="336"/>
    </location>
</feature>
<dbReference type="NCBIfam" id="TIGR04294">
    <property type="entry name" value="pre_pil_HX9DG"/>
    <property type="match status" value="1"/>
</dbReference>
<proteinExistence type="predicted"/>
<sequence length="372" mass="38898">MKSPPRSRKHLGFTLIELLVVIAIIAILIALLLPAVQQAREAARRSQCKNNLKQLGLALHNYHDVYNLFIYREGGSNGAACTGYDGNCTRLSGFVGLLPYIDQGPLFDKIQGGGGNVNNSGNPGAAGGPAGWQAWTVWDVKIAAFQCPSDGLTTPAVRQGNYMFCYGDTANDVNGTHPTRGIFGKQVCYGVRDILDGTSNTIAMSEACRGDGSSTTGNGTQRVLNYIGNYAVGTWASQTSGTPAGCRALATSDKFTSGSVKSKRGTQVWDGQMEQTGFNTIMPPNSVACGQDGNGAFNTNADNGFVFAPPSSVHAGGVHCLMADGAIRFVSENIDAGNPSTAPLSYSSGNSSPFGVWGALGTKMGGEIVGEF</sequence>
<evidence type="ECO:0000259" key="2">
    <source>
        <dbReference type="Pfam" id="PF07596"/>
    </source>
</evidence>
<protein>
    <submittedName>
        <fullName evidence="3">Prepilin-type N-terminal cleavage/methylation domain-containing protein</fullName>
    </submittedName>
</protein>
<evidence type="ECO:0000313" key="4">
    <source>
        <dbReference type="Proteomes" id="UP000199518"/>
    </source>
</evidence>
<organism evidence="3 4">
    <name type="scientific">Planctomicrobium piriforme</name>
    <dbReference type="NCBI Taxonomy" id="1576369"/>
    <lineage>
        <taxon>Bacteria</taxon>
        <taxon>Pseudomonadati</taxon>
        <taxon>Planctomycetota</taxon>
        <taxon>Planctomycetia</taxon>
        <taxon>Planctomycetales</taxon>
        <taxon>Planctomycetaceae</taxon>
        <taxon>Planctomicrobium</taxon>
    </lineage>
</organism>
<dbReference type="RefSeq" id="WP_092047606.1">
    <property type="nucleotide sequence ID" value="NZ_FOQD01000001.1"/>
</dbReference>
<dbReference type="PANTHER" id="PTHR30093">
    <property type="entry name" value="GENERAL SECRETION PATHWAY PROTEIN G"/>
    <property type="match status" value="1"/>
</dbReference>
<keyword evidence="1" id="KW-0472">Membrane</keyword>
<keyword evidence="1" id="KW-1133">Transmembrane helix</keyword>
<dbReference type="Proteomes" id="UP000199518">
    <property type="component" value="Unassembled WGS sequence"/>
</dbReference>
<dbReference type="SUPFAM" id="SSF54523">
    <property type="entry name" value="Pili subunits"/>
    <property type="match status" value="1"/>
</dbReference>
<name>A0A1I3BK34_9PLAN</name>
<dbReference type="InterPro" id="IPR011453">
    <property type="entry name" value="DUF1559"/>
</dbReference>
<dbReference type="InterPro" id="IPR045584">
    <property type="entry name" value="Pilin-like"/>
</dbReference>
<dbReference type="OrthoDB" id="241541at2"/>
<evidence type="ECO:0000313" key="3">
    <source>
        <dbReference type="EMBL" id="SFH62657.1"/>
    </source>
</evidence>
<dbReference type="EMBL" id="FOQD01000001">
    <property type="protein sequence ID" value="SFH62657.1"/>
    <property type="molecule type" value="Genomic_DNA"/>
</dbReference>
<dbReference type="NCBIfam" id="TIGR02532">
    <property type="entry name" value="IV_pilin_GFxxxE"/>
    <property type="match status" value="1"/>
</dbReference>
<evidence type="ECO:0000256" key="1">
    <source>
        <dbReference type="SAM" id="Phobius"/>
    </source>
</evidence>
<dbReference type="Pfam" id="PF07596">
    <property type="entry name" value="SBP_bac_10"/>
    <property type="match status" value="1"/>
</dbReference>
<keyword evidence="4" id="KW-1185">Reference proteome</keyword>
<dbReference type="PANTHER" id="PTHR30093:SF2">
    <property type="entry name" value="TYPE II SECRETION SYSTEM PROTEIN H"/>
    <property type="match status" value="1"/>
</dbReference>
<dbReference type="InterPro" id="IPR012902">
    <property type="entry name" value="N_methyl_site"/>
</dbReference>
<dbReference type="InterPro" id="IPR027558">
    <property type="entry name" value="Pre_pil_HX9DG_C"/>
</dbReference>
<reference evidence="4" key="1">
    <citation type="submission" date="2016-10" db="EMBL/GenBank/DDBJ databases">
        <authorList>
            <person name="Varghese N."/>
            <person name="Submissions S."/>
        </authorList>
    </citation>
    <scope>NUCLEOTIDE SEQUENCE [LARGE SCALE GENOMIC DNA]</scope>
    <source>
        <strain evidence="4">DSM 26348</strain>
    </source>
</reference>
<accession>A0A1I3BK34</accession>
<dbReference type="AlphaFoldDB" id="A0A1I3BK34"/>
<dbReference type="Gene3D" id="3.30.700.10">
    <property type="entry name" value="Glycoprotein, Type 4 Pilin"/>
    <property type="match status" value="1"/>
</dbReference>
<gene>
    <name evidence="3" type="ORF">SAMN05421753_101499</name>
</gene>